<dbReference type="Proteomes" id="UP000247565">
    <property type="component" value="Unassembled WGS sequence"/>
</dbReference>
<proteinExistence type="predicted"/>
<keyword evidence="2" id="KW-1003">Cell membrane</keyword>
<evidence type="ECO:0000256" key="1">
    <source>
        <dbReference type="ARBA" id="ARBA00004651"/>
    </source>
</evidence>
<feature type="transmembrane region" description="Helical" evidence="6">
    <location>
        <begin position="20"/>
        <end position="37"/>
    </location>
</feature>
<gene>
    <name evidence="7" type="primary">lptF</name>
    <name evidence="7" type="ORF">DK869_02205</name>
</gene>
<feature type="transmembrane region" description="Helical" evidence="6">
    <location>
        <begin position="317"/>
        <end position="337"/>
    </location>
</feature>
<dbReference type="GO" id="GO:0043190">
    <property type="term" value="C:ATP-binding cassette (ABC) transporter complex"/>
    <property type="evidence" value="ECO:0007669"/>
    <property type="project" value="InterPro"/>
</dbReference>
<evidence type="ECO:0000313" key="8">
    <source>
        <dbReference type="Proteomes" id="UP000247565"/>
    </source>
</evidence>
<feature type="transmembrane region" description="Helical" evidence="6">
    <location>
        <begin position="57"/>
        <end position="85"/>
    </location>
</feature>
<comment type="caution">
    <text evidence="7">The sequence shown here is derived from an EMBL/GenBank/DDBJ whole genome shotgun (WGS) entry which is preliminary data.</text>
</comment>
<feature type="transmembrane region" description="Helical" evidence="6">
    <location>
        <begin position="343"/>
        <end position="363"/>
    </location>
</feature>
<keyword evidence="3 6" id="KW-0812">Transmembrane</keyword>
<sequence length="386" mass="43305">MQFFTFLRLPMIDRYILRQLLIALIATTGGLAALIWLTQSLRFVSLVVERGLSLKVFLQLTGLLIPSFVAVILPITTFVVVQFIYQRLDGDREIIVMRAAGISSFSLARPGLICSIISMIFCYLLNVWIVPTSYHTFRKFEYKIRNKMAAFMLEEGVFTNASDNLTVYIKSKDSNGNLQGILIEDDRQPNNKATILAERGNLVILNDQPQVVLFNGSREVIDHKTGRLNILNFERNTIDLSSNRNDAARSRDATEMSIYELLHPDPEEVANKDYGKLAVEAHRRLTSPLTIISFTLIALVSVLKGSFARFGNILRPLAAIFTIVGLLAASLIMQNLASRNTNLIFLMWIIAILPGIIAGVTLFGSEMMAKLYHNASFHPSSYSRKL</sequence>
<dbReference type="AlphaFoldDB" id="A0A318MZ17"/>
<evidence type="ECO:0000313" key="7">
    <source>
        <dbReference type="EMBL" id="PXZ01831.1"/>
    </source>
</evidence>
<dbReference type="Pfam" id="PF03739">
    <property type="entry name" value="LptF_LptG"/>
    <property type="match status" value="1"/>
</dbReference>
<dbReference type="PANTHER" id="PTHR33529">
    <property type="entry name" value="SLR0882 PROTEIN-RELATED"/>
    <property type="match status" value="1"/>
</dbReference>
<dbReference type="InterPro" id="IPR005495">
    <property type="entry name" value="LptG/LptF_permease"/>
</dbReference>
<comment type="subcellular location">
    <subcellularLocation>
        <location evidence="1">Cell membrane</location>
        <topology evidence="1">Multi-pass membrane protein</topology>
    </subcellularLocation>
</comment>
<evidence type="ECO:0000256" key="3">
    <source>
        <dbReference type="ARBA" id="ARBA00022692"/>
    </source>
</evidence>
<feature type="transmembrane region" description="Helical" evidence="6">
    <location>
        <begin position="285"/>
        <end position="305"/>
    </location>
</feature>
<dbReference type="InterPro" id="IPR030922">
    <property type="entry name" value="LptF"/>
</dbReference>
<evidence type="ECO:0000256" key="4">
    <source>
        <dbReference type="ARBA" id="ARBA00022989"/>
    </source>
</evidence>
<evidence type="ECO:0000256" key="6">
    <source>
        <dbReference type="SAM" id="Phobius"/>
    </source>
</evidence>
<dbReference type="PANTHER" id="PTHR33529:SF6">
    <property type="entry name" value="YJGP_YJGQ FAMILY PERMEASE"/>
    <property type="match status" value="1"/>
</dbReference>
<dbReference type="EMBL" id="QGLT01000001">
    <property type="protein sequence ID" value="PXZ01831.1"/>
    <property type="molecule type" value="Genomic_DNA"/>
</dbReference>
<keyword evidence="5 6" id="KW-0472">Membrane</keyword>
<evidence type="ECO:0000256" key="5">
    <source>
        <dbReference type="ARBA" id="ARBA00023136"/>
    </source>
</evidence>
<evidence type="ECO:0000256" key="2">
    <source>
        <dbReference type="ARBA" id="ARBA00022475"/>
    </source>
</evidence>
<accession>A0A318MZ17</accession>
<organism evidence="7 8">
    <name type="scientific">Commensalibacter melissae</name>
    <dbReference type="NCBI Taxonomy" id="2070537"/>
    <lineage>
        <taxon>Bacteria</taxon>
        <taxon>Pseudomonadati</taxon>
        <taxon>Pseudomonadota</taxon>
        <taxon>Alphaproteobacteria</taxon>
        <taxon>Acetobacterales</taxon>
        <taxon>Acetobacteraceae</taxon>
    </lineage>
</organism>
<keyword evidence="8" id="KW-1185">Reference proteome</keyword>
<feature type="transmembrane region" description="Helical" evidence="6">
    <location>
        <begin position="106"/>
        <end position="129"/>
    </location>
</feature>
<dbReference type="GO" id="GO:0055085">
    <property type="term" value="P:transmembrane transport"/>
    <property type="evidence" value="ECO:0007669"/>
    <property type="project" value="InterPro"/>
</dbReference>
<dbReference type="OrthoDB" id="8477889at2"/>
<dbReference type="RefSeq" id="WP_110438350.1">
    <property type="nucleotide sequence ID" value="NZ_CP046393.1"/>
</dbReference>
<name>A0A318MZ17_9PROT</name>
<keyword evidence="4 6" id="KW-1133">Transmembrane helix</keyword>
<reference evidence="7 8" key="1">
    <citation type="submission" date="2018-05" db="EMBL/GenBank/DDBJ databases">
        <title>Reference genomes for bee gut microbiota database.</title>
        <authorList>
            <person name="Ellegaard K.M."/>
        </authorList>
    </citation>
    <scope>NUCLEOTIDE SEQUENCE [LARGE SCALE GENOMIC DNA]</scope>
    <source>
        <strain evidence="7 8">ESL0284</strain>
    </source>
</reference>
<dbReference type="GO" id="GO:0015920">
    <property type="term" value="P:lipopolysaccharide transport"/>
    <property type="evidence" value="ECO:0007669"/>
    <property type="project" value="TreeGrafter"/>
</dbReference>
<protein>
    <submittedName>
        <fullName evidence="7">LPS export ABC transporter permease LptF</fullName>
    </submittedName>
</protein>
<dbReference type="NCBIfam" id="TIGR04407">
    <property type="entry name" value="LptF_YjgP"/>
    <property type="match status" value="1"/>
</dbReference>